<protein>
    <submittedName>
        <fullName evidence="5">Pirin domain protein</fullName>
    </submittedName>
</protein>
<feature type="domain" description="Pirin N-terminal" evidence="4">
    <location>
        <begin position="33"/>
        <end position="112"/>
    </location>
</feature>
<proteinExistence type="inferred from homology"/>
<dbReference type="SUPFAM" id="SSF51182">
    <property type="entry name" value="RmlC-like cupins"/>
    <property type="match status" value="1"/>
</dbReference>
<evidence type="ECO:0000313" key="6">
    <source>
        <dbReference type="Proteomes" id="UP000003374"/>
    </source>
</evidence>
<dbReference type="InterPro" id="IPR003829">
    <property type="entry name" value="Pirin_N_dom"/>
</dbReference>
<evidence type="ECO:0000256" key="2">
    <source>
        <dbReference type="RuleBase" id="RU003457"/>
    </source>
</evidence>
<evidence type="ECO:0000313" key="5">
    <source>
        <dbReference type="EMBL" id="EAR22181.1"/>
    </source>
</evidence>
<feature type="region of interest" description="Disordered" evidence="3">
    <location>
        <begin position="113"/>
        <end position="168"/>
    </location>
</feature>
<dbReference type="InterPro" id="IPR011051">
    <property type="entry name" value="RmlC_Cupin_sf"/>
</dbReference>
<organism evidence="5 6">
    <name type="scientific">Nitrococcus mobilis Nb-231</name>
    <dbReference type="NCBI Taxonomy" id="314278"/>
    <lineage>
        <taxon>Bacteria</taxon>
        <taxon>Pseudomonadati</taxon>
        <taxon>Pseudomonadota</taxon>
        <taxon>Gammaproteobacteria</taxon>
        <taxon>Chromatiales</taxon>
        <taxon>Ectothiorhodospiraceae</taxon>
        <taxon>Nitrococcus</taxon>
    </lineage>
</organism>
<comment type="similarity">
    <text evidence="1 2">Belongs to the pirin family.</text>
</comment>
<dbReference type="RefSeq" id="WP_005000155.1">
    <property type="nucleotide sequence ID" value="NZ_CH672427.1"/>
</dbReference>
<reference evidence="5 6" key="1">
    <citation type="submission" date="2006-02" db="EMBL/GenBank/DDBJ databases">
        <authorList>
            <person name="Waterbury J."/>
            <person name="Ferriera S."/>
            <person name="Johnson J."/>
            <person name="Kravitz S."/>
            <person name="Halpern A."/>
            <person name="Remington K."/>
            <person name="Beeson K."/>
            <person name="Tran B."/>
            <person name="Rogers Y.-H."/>
            <person name="Friedman R."/>
            <person name="Venter J.C."/>
        </authorList>
    </citation>
    <scope>NUCLEOTIDE SEQUENCE [LARGE SCALE GENOMIC DNA]</scope>
    <source>
        <strain evidence="5 6">Nb-231</strain>
    </source>
</reference>
<dbReference type="InterPro" id="IPR012093">
    <property type="entry name" value="Pirin"/>
</dbReference>
<comment type="caution">
    <text evidence="5">The sequence shown here is derived from an EMBL/GenBank/DDBJ whole genome shotgun (WGS) entry which is preliminary data.</text>
</comment>
<dbReference type="Gene3D" id="2.60.120.10">
    <property type="entry name" value="Jelly Rolls"/>
    <property type="match status" value="1"/>
</dbReference>
<dbReference type="STRING" id="314278.NB231_04710"/>
<dbReference type="eggNOG" id="COG1741">
    <property type="taxonomic scope" value="Bacteria"/>
</dbReference>
<evidence type="ECO:0000256" key="3">
    <source>
        <dbReference type="SAM" id="MobiDB-lite"/>
    </source>
</evidence>
<dbReference type="Pfam" id="PF02678">
    <property type="entry name" value="Pirin"/>
    <property type="match status" value="1"/>
</dbReference>
<dbReference type="PANTHER" id="PTHR13903:SF8">
    <property type="entry name" value="PIRIN"/>
    <property type="match status" value="1"/>
</dbReference>
<gene>
    <name evidence="5" type="ORF">NB231_04710</name>
</gene>
<keyword evidence="6" id="KW-1185">Reference proteome</keyword>
<evidence type="ECO:0000259" key="4">
    <source>
        <dbReference type="Pfam" id="PF02678"/>
    </source>
</evidence>
<dbReference type="InterPro" id="IPR014710">
    <property type="entry name" value="RmlC-like_jellyroll"/>
</dbReference>
<feature type="compositionally biased region" description="Basic residues" evidence="3">
    <location>
        <begin position="128"/>
        <end position="137"/>
    </location>
</feature>
<sequence>MSWRPTQEPEVLPAGCPGLKAEIIPRPHDLGGFTVRRVLPAAQRQMIGPFIFFDHMGPAIFETGQGIDVRSHPHLGLATVTYLFEGELLYRDSLGSVQTIRPGEVNWMSAGRARVPPASSPGLPCPMRQKRVSRRSRTMAQRNSQRAKKARAFGSASPPGPSTASVPR</sequence>
<dbReference type="AlphaFoldDB" id="A4BQ26"/>
<dbReference type="PANTHER" id="PTHR13903">
    <property type="entry name" value="PIRIN-RELATED"/>
    <property type="match status" value="1"/>
</dbReference>
<feature type="compositionally biased region" description="Low complexity" evidence="3">
    <location>
        <begin position="152"/>
        <end position="168"/>
    </location>
</feature>
<name>A4BQ26_9GAMM</name>
<dbReference type="Proteomes" id="UP000003374">
    <property type="component" value="Unassembled WGS sequence"/>
</dbReference>
<evidence type="ECO:0000256" key="1">
    <source>
        <dbReference type="ARBA" id="ARBA00008416"/>
    </source>
</evidence>
<dbReference type="HOGENOM" id="CLU_1584749_0_0_6"/>
<dbReference type="EMBL" id="AAOF01000004">
    <property type="protein sequence ID" value="EAR22181.1"/>
    <property type="molecule type" value="Genomic_DNA"/>
</dbReference>
<accession>A4BQ26</accession>